<comment type="caution">
    <text evidence="1">The sequence shown here is derived from an EMBL/GenBank/DDBJ whole genome shotgun (WGS) entry which is preliminary data.</text>
</comment>
<evidence type="ECO:0000313" key="2">
    <source>
        <dbReference type="Proteomes" id="UP000766486"/>
    </source>
</evidence>
<protein>
    <submittedName>
        <fullName evidence="1">Uncharacterized protein</fullName>
    </submittedName>
</protein>
<gene>
    <name evidence="1" type="ORF">CLO192961_LOCUS78189</name>
</gene>
<accession>A0ABY6TUT1</accession>
<reference evidence="1 2" key="1">
    <citation type="submission" date="2019-06" db="EMBL/GenBank/DDBJ databases">
        <authorList>
            <person name="Broberg M."/>
        </authorList>
    </citation>
    <scope>NUCLEOTIDE SEQUENCE [LARGE SCALE GENOMIC DNA]</scope>
</reference>
<dbReference type="EMBL" id="CABFNS010000533">
    <property type="protein sequence ID" value="VUC22237.1"/>
    <property type="molecule type" value="Genomic_DNA"/>
</dbReference>
<evidence type="ECO:0000313" key="1">
    <source>
        <dbReference type="EMBL" id="VUC22237.1"/>
    </source>
</evidence>
<organism evidence="1 2">
    <name type="scientific">Bionectria ochroleuca</name>
    <name type="common">Gliocladium roseum</name>
    <dbReference type="NCBI Taxonomy" id="29856"/>
    <lineage>
        <taxon>Eukaryota</taxon>
        <taxon>Fungi</taxon>
        <taxon>Dikarya</taxon>
        <taxon>Ascomycota</taxon>
        <taxon>Pezizomycotina</taxon>
        <taxon>Sordariomycetes</taxon>
        <taxon>Hypocreomycetidae</taxon>
        <taxon>Hypocreales</taxon>
        <taxon>Bionectriaceae</taxon>
        <taxon>Clonostachys</taxon>
    </lineage>
</organism>
<sequence>MGNDDYDCGGSWSDTVLCYTFLVNAMLSTNMLATPTTRLEQTFHVRASSWIAKAELNYDVYGKQRVPLTKLKECVETMLDDKD</sequence>
<dbReference type="Proteomes" id="UP000766486">
    <property type="component" value="Unassembled WGS sequence"/>
</dbReference>
<name>A0ABY6TUT1_BIOOC</name>
<keyword evidence="2" id="KW-1185">Reference proteome</keyword>
<proteinExistence type="predicted"/>